<proteinExistence type="predicted"/>
<dbReference type="RefSeq" id="XP_023468255.1">
    <property type="nucleotide sequence ID" value="XM_023612548.1"/>
</dbReference>
<evidence type="ECO:0000313" key="2">
    <source>
        <dbReference type="Proteomes" id="UP000242254"/>
    </source>
</evidence>
<protein>
    <submittedName>
        <fullName evidence="1">Uncharacterized protein</fullName>
    </submittedName>
</protein>
<name>A0A2G4T0M8_RHIZD</name>
<evidence type="ECO:0000313" key="1">
    <source>
        <dbReference type="EMBL" id="PHZ14547.1"/>
    </source>
</evidence>
<dbReference type="GeneID" id="35443537"/>
<keyword evidence="2" id="KW-1185">Reference proteome</keyword>
<reference evidence="1 2" key="1">
    <citation type="journal article" date="2016" name="Proc. Natl. Acad. Sci. U.S.A.">
        <title>Lipid metabolic changes in an early divergent fungus govern the establishment of a mutualistic symbiosis with endobacteria.</title>
        <authorList>
            <person name="Lastovetsky O.A."/>
            <person name="Gaspar M.L."/>
            <person name="Mondo S.J."/>
            <person name="LaButti K.M."/>
            <person name="Sandor L."/>
            <person name="Grigoriev I.V."/>
            <person name="Henry S.A."/>
            <person name="Pawlowska T.E."/>
        </authorList>
    </citation>
    <scope>NUCLEOTIDE SEQUENCE [LARGE SCALE GENOMIC DNA]</scope>
    <source>
        <strain evidence="1 2">ATCC 52813</strain>
    </source>
</reference>
<sequence>MLISLTRLLYVPRLLVALSSKARQNMLGLVFVCVDVFWLLQLYADFDKFLLKLPAQISYSAYYSYSSRHAPYCQNIIRSINSTI</sequence>
<dbReference type="EMBL" id="KZ303845">
    <property type="protein sequence ID" value="PHZ14547.1"/>
    <property type="molecule type" value="Genomic_DNA"/>
</dbReference>
<organism evidence="1 2">
    <name type="scientific">Rhizopus microsporus ATCC 52813</name>
    <dbReference type="NCBI Taxonomy" id="1340429"/>
    <lineage>
        <taxon>Eukaryota</taxon>
        <taxon>Fungi</taxon>
        <taxon>Fungi incertae sedis</taxon>
        <taxon>Mucoromycota</taxon>
        <taxon>Mucoromycotina</taxon>
        <taxon>Mucoromycetes</taxon>
        <taxon>Mucorales</taxon>
        <taxon>Mucorineae</taxon>
        <taxon>Rhizopodaceae</taxon>
        <taxon>Rhizopus</taxon>
    </lineage>
</organism>
<accession>A0A2G4T0M8</accession>
<dbReference type="AlphaFoldDB" id="A0A2G4T0M8"/>
<gene>
    <name evidence="1" type="ORF">RHIMIDRAFT_275415</name>
</gene>
<dbReference type="Proteomes" id="UP000242254">
    <property type="component" value="Unassembled WGS sequence"/>
</dbReference>